<accession>A0A0B5ASL3</accession>
<dbReference type="KEGG" id="jeo:JMA_38870"/>
<dbReference type="Proteomes" id="UP000031449">
    <property type="component" value="Plasmid unnamed"/>
</dbReference>
<dbReference type="EMBL" id="CP009417">
    <property type="protein sequence ID" value="AJD93205.1"/>
    <property type="molecule type" value="Genomic_DNA"/>
</dbReference>
<keyword evidence="1" id="KW-0614">Plasmid</keyword>
<dbReference type="AlphaFoldDB" id="A0A0B5ASL3"/>
<proteinExistence type="predicted"/>
<dbReference type="SUPFAM" id="SSF51161">
    <property type="entry name" value="Trimeric LpxA-like enzymes"/>
    <property type="match status" value="1"/>
</dbReference>
<dbReference type="HOGENOM" id="CLU_054933_0_0_9"/>
<gene>
    <name evidence="1" type="ORF">JMA_38870</name>
</gene>
<sequence length="308" mass="33816">MKKRYETIRQYKEKYLQIKALVDMPEHCVSKGDLGGYIEKEENLPQEGTGWISEDSVVAQNAVVWGGLISGGSVIIEDALIQDGMISGCKIKGKSVISANPILTDCTLENVEITSRSAITKTTLNNVHIDSQVSLQQVTILAKEKVELKSVSRWEKVMLTVDSAVVKHPCELSSVVVMAESFSIECNTKIKDCSFNVKKAIRIGGNKKIKNKEVTIEGTEEKPVNIKAESITINASRIHGDLHSKGYLYLTFSLIETHAKVRMSGSLSNSSVREMAQIYIPGKKVKNISHVHVDGDAVYPKAVVKGVS</sequence>
<dbReference type="Gene3D" id="2.160.10.10">
    <property type="entry name" value="Hexapeptide repeat proteins"/>
    <property type="match status" value="1"/>
</dbReference>
<organism evidence="1 2">
    <name type="scientific">Jeotgalibacillus malaysiensis</name>
    <dbReference type="NCBI Taxonomy" id="1508404"/>
    <lineage>
        <taxon>Bacteria</taxon>
        <taxon>Bacillati</taxon>
        <taxon>Bacillota</taxon>
        <taxon>Bacilli</taxon>
        <taxon>Bacillales</taxon>
        <taxon>Caryophanaceae</taxon>
        <taxon>Jeotgalibacillus</taxon>
    </lineage>
</organism>
<reference evidence="1 2" key="1">
    <citation type="submission" date="2014-08" db="EMBL/GenBank/DDBJ databases">
        <title>Complete genome of a marine bacteria Jeotgalibacillus malaysiensis.</title>
        <authorList>
            <person name="Yaakop A.S."/>
            <person name="Chan K.-G."/>
            <person name="Goh K.M."/>
        </authorList>
    </citation>
    <scope>NUCLEOTIDE SEQUENCE [LARGE SCALE GENOMIC DNA]</scope>
    <source>
        <strain evidence="1 2">D5</strain>
        <plasmid evidence="2">Plasmid</plasmid>
    </source>
</reference>
<name>A0A0B5ASL3_9BACL</name>
<dbReference type="BioCyc" id="JESP1508404:G14D9-13171-MONOMER"/>
<dbReference type="OrthoDB" id="7923656at2"/>
<dbReference type="InterPro" id="IPR011004">
    <property type="entry name" value="Trimer_LpxA-like_sf"/>
</dbReference>
<geneLocation type="plasmid" evidence="2"/>
<evidence type="ECO:0000313" key="2">
    <source>
        <dbReference type="Proteomes" id="UP000031449"/>
    </source>
</evidence>
<keyword evidence="2" id="KW-1185">Reference proteome</keyword>
<evidence type="ECO:0000313" key="1">
    <source>
        <dbReference type="EMBL" id="AJD93205.1"/>
    </source>
</evidence>
<protein>
    <submittedName>
        <fullName evidence="1">Uncharacterized protein</fullName>
    </submittedName>
</protein>